<keyword evidence="3" id="KW-1185">Reference proteome</keyword>
<gene>
    <name evidence="2" type="ORF">AZI86_13080</name>
</gene>
<feature type="transmembrane region" description="Helical" evidence="1">
    <location>
        <begin position="37"/>
        <end position="55"/>
    </location>
</feature>
<evidence type="ECO:0000313" key="3">
    <source>
        <dbReference type="Proteomes" id="UP000075320"/>
    </source>
</evidence>
<organism evidence="2 3">
    <name type="scientific">Bdellovibrio bacteriovorus</name>
    <dbReference type="NCBI Taxonomy" id="959"/>
    <lineage>
        <taxon>Bacteria</taxon>
        <taxon>Pseudomonadati</taxon>
        <taxon>Bdellovibrionota</taxon>
        <taxon>Bdellovibrionia</taxon>
        <taxon>Bdellovibrionales</taxon>
        <taxon>Pseudobdellovibrionaceae</taxon>
        <taxon>Bdellovibrio</taxon>
    </lineage>
</organism>
<proteinExistence type="predicted"/>
<feature type="transmembrane region" description="Helical" evidence="1">
    <location>
        <begin position="67"/>
        <end position="87"/>
    </location>
</feature>
<keyword evidence="1" id="KW-0812">Transmembrane</keyword>
<dbReference type="EMBL" id="LUKE01000003">
    <property type="protein sequence ID" value="KYG63752.1"/>
    <property type="molecule type" value="Genomic_DNA"/>
</dbReference>
<evidence type="ECO:0000256" key="1">
    <source>
        <dbReference type="SAM" id="Phobius"/>
    </source>
</evidence>
<dbReference type="AlphaFoldDB" id="A0A150WJ57"/>
<reference evidence="2 3" key="1">
    <citation type="submission" date="2016-03" db="EMBL/GenBank/DDBJ databases">
        <authorList>
            <person name="Ploux O."/>
        </authorList>
    </citation>
    <scope>NUCLEOTIDE SEQUENCE [LARGE SCALE GENOMIC DNA]</scope>
    <source>
        <strain evidence="2 3">R0</strain>
    </source>
</reference>
<sequence>MKTSMIIPTVAIISFVLFALRSRYSRAVNLLMAAAEGFSKASVVTAGLVFVMHFAQKEAKSGLPLVMKASAVAFMIVFVGVVLKTIFNHLGEIKSTLDSKEKIELTQVARKILNDDSDYFQAIVVPPKAARWRDYARSSQLFPRTKPRHIRVPSAWK</sequence>
<dbReference type="RefSeq" id="WP_061835646.1">
    <property type="nucleotide sequence ID" value="NZ_LUKE01000003.1"/>
</dbReference>
<dbReference type="Proteomes" id="UP000075320">
    <property type="component" value="Unassembled WGS sequence"/>
</dbReference>
<name>A0A150WJ57_BDEBC</name>
<evidence type="ECO:0000313" key="2">
    <source>
        <dbReference type="EMBL" id="KYG63752.1"/>
    </source>
</evidence>
<protein>
    <submittedName>
        <fullName evidence="2">Uncharacterized protein</fullName>
    </submittedName>
</protein>
<keyword evidence="1" id="KW-0472">Membrane</keyword>
<accession>A0A150WJ57</accession>
<comment type="caution">
    <text evidence="2">The sequence shown here is derived from an EMBL/GenBank/DDBJ whole genome shotgun (WGS) entry which is preliminary data.</text>
</comment>
<keyword evidence="1" id="KW-1133">Transmembrane helix</keyword>